<keyword evidence="3" id="KW-1185">Reference proteome</keyword>
<proteinExistence type="predicted"/>
<dbReference type="PANTHER" id="PTHR37844:SF2">
    <property type="entry name" value="SER_THR PROTEIN PHOSPHATASE SUPERFAMILY (AFU_ORTHOLOGUE AFUA_1G14840)"/>
    <property type="match status" value="1"/>
</dbReference>
<organism evidence="2 3">
    <name type="scientific">Aspergillus versicolor CBS 583.65</name>
    <dbReference type="NCBI Taxonomy" id="1036611"/>
    <lineage>
        <taxon>Eukaryota</taxon>
        <taxon>Fungi</taxon>
        <taxon>Dikarya</taxon>
        <taxon>Ascomycota</taxon>
        <taxon>Pezizomycotina</taxon>
        <taxon>Eurotiomycetes</taxon>
        <taxon>Eurotiomycetidae</taxon>
        <taxon>Eurotiales</taxon>
        <taxon>Aspergillaceae</taxon>
        <taxon>Aspergillus</taxon>
        <taxon>Aspergillus subgen. Nidulantes</taxon>
    </lineage>
</organism>
<protein>
    <recommendedName>
        <fullName evidence="1">Calcineurin-like phosphoesterase domain-containing protein</fullName>
    </recommendedName>
</protein>
<dbReference type="Pfam" id="PF00149">
    <property type="entry name" value="Metallophos"/>
    <property type="match status" value="1"/>
</dbReference>
<dbReference type="InterPro" id="IPR029052">
    <property type="entry name" value="Metallo-depent_PP-like"/>
</dbReference>
<sequence length="301" mass="34653">MLNRIKHFFHNKPPSASRPIQILSDLHLEIDQQYSSFSIPARAKTLILGGDVGRLVDYDNYCAFLQKQADQFETVFLVLGNHEFYNLSFEDGIQRAKQLEQEPCFNGRLILLHRRRYDILDPDSGCVTVLGCTLWSHIPDEARDIVRYKVSDFSKIREWSVDSHKTAHEMDVAWLLDEIQSIQNENQQVQSESDKKSILVVTHHAPCLKRTSAPQHENNPWRYAFGTDVLRNITDTKGIKAWVFGHTHYTTEFRERGVHVVSNQRGYVLPWKTEKVKDGFDVGKVIHVPQSVTSVANKRAA</sequence>
<gene>
    <name evidence="2" type="ORF">ASPVEDRAFT_45991</name>
</gene>
<evidence type="ECO:0000313" key="2">
    <source>
        <dbReference type="EMBL" id="OJJ06639.1"/>
    </source>
</evidence>
<dbReference type="RefSeq" id="XP_040672401.1">
    <property type="nucleotide sequence ID" value="XM_040813439.1"/>
</dbReference>
<reference evidence="3" key="1">
    <citation type="journal article" date="2017" name="Genome Biol.">
        <title>Comparative genomics reveals high biological diversity and specific adaptations in the industrially and medically important fungal genus Aspergillus.</title>
        <authorList>
            <person name="de Vries R.P."/>
            <person name="Riley R."/>
            <person name="Wiebenga A."/>
            <person name="Aguilar-Osorio G."/>
            <person name="Amillis S."/>
            <person name="Uchima C.A."/>
            <person name="Anderluh G."/>
            <person name="Asadollahi M."/>
            <person name="Askin M."/>
            <person name="Barry K."/>
            <person name="Battaglia E."/>
            <person name="Bayram O."/>
            <person name="Benocci T."/>
            <person name="Braus-Stromeyer S.A."/>
            <person name="Caldana C."/>
            <person name="Canovas D."/>
            <person name="Cerqueira G.C."/>
            <person name="Chen F."/>
            <person name="Chen W."/>
            <person name="Choi C."/>
            <person name="Clum A."/>
            <person name="Dos Santos R.A."/>
            <person name="Damasio A.R."/>
            <person name="Diallinas G."/>
            <person name="Emri T."/>
            <person name="Fekete E."/>
            <person name="Flipphi M."/>
            <person name="Freyberg S."/>
            <person name="Gallo A."/>
            <person name="Gournas C."/>
            <person name="Habgood R."/>
            <person name="Hainaut M."/>
            <person name="Harispe M.L."/>
            <person name="Henrissat B."/>
            <person name="Hilden K.S."/>
            <person name="Hope R."/>
            <person name="Hossain A."/>
            <person name="Karabika E."/>
            <person name="Karaffa L."/>
            <person name="Karanyi Z."/>
            <person name="Krasevec N."/>
            <person name="Kuo A."/>
            <person name="Kusch H."/>
            <person name="LaButti K."/>
            <person name="Lagendijk E.L."/>
            <person name="Lapidus A."/>
            <person name="Levasseur A."/>
            <person name="Lindquist E."/>
            <person name="Lipzen A."/>
            <person name="Logrieco A.F."/>
            <person name="MacCabe A."/>
            <person name="Maekelae M.R."/>
            <person name="Malavazi I."/>
            <person name="Melin P."/>
            <person name="Meyer V."/>
            <person name="Mielnichuk N."/>
            <person name="Miskei M."/>
            <person name="Molnar A.P."/>
            <person name="Mule G."/>
            <person name="Ngan C.Y."/>
            <person name="Orejas M."/>
            <person name="Orosz E."/>
            <person name="Ouedraogo J.P."/>
            <person name="Overkamp K.M."/>
            <person name="Park H.-S."/>
            <person name="Perrone G."/>
            <person name="Piumi F."/>
            <person name="Punt P.J."/>
            <person name="Ram A.F."/>
            <person name="Ramon A."/>
            <person name="Rauscher S."/>
            <person name="Record E."/>
            <person name="Riano-Pachon D.M."/>
            <person name="Robert V."/>
            <person name="Roehrig J."/>
            <person name="Ruller R."/>
            <person name="Salamov A."/>
            <person name="Salih N.S."/>
            <person name="Samson R.A."/>
            <person name="Sandor E."/>
            <person name="Sanguinetti M."/>
            <person name="Schuetze T."/>
            <person name="Sepcic K."/>
            <person name="Shelest E."/>
            <person name="Sherlock G."/>
            <person name="Sophianopoulou V."/>
            <person name="Squina F.M."/>
            <person name="Sun H."/>
            <person name="Susca A."/>
            <person name="Todd R.B."/>
            <person name="Tsang A."/>
            <person name="Unkles S.E."/>
            <person name="van de Wiele N."/>
            <person name="van Rossen-Uffink D."/>
            <person name="Oliveira J.V."/>
            <person name="Vesth T.C."/>
            <person name="Visser J."/>
            <person name="Yu J.-H."/>
            <person name="Zhou M."/>
            <person name="Andersen M.R."/>
            <person name="Archer D.B."/>
            <person name="Baker S.E."/>
            <person name="Benoit I."/>
            <person name="Brakhage A.A."/>
            <person name="Braus G.H."/>
            <person name="Fischer R."/>
            <person name="Frisvad J.C."/>
            <person name="Goldman G.H."/>
            <person name="Houbraken J."/>
            <person name="Oakley B."/>
            <person name="Pocsi I."/>
            <person name="Scazzocchio C."/>
            <person name="Seiboth B."/>
            <person name="vanKuyk P.A."/>
            <person name="Wortman J."/>
            <person name="Dyer P.S."/>
            <person name="Grigoriev I.V."/>
        </authorList>
    </citation>
    <scope>NUCLEOTIDE SEQUENCE [LARGE SCALE GENOMIC DNA]</scope>
    <source>
        <strain evidence="3">CBS 583.65</strain>
    </source>
</reference>
<accession>A0A1L9PYM6</accession>
<dbReference type="SUPFAM" id="SSF56300">
    <property type="entry name" value="Metallo-dependent phosphatases"/>
    <property type="match status" value="1"/>
</dbReference>
<dbReference type="GeneID" id="63728950"/>
<evidence type="ECO:0000259" key="1">
    <source>
        <dbReference type="Pfam" id="PF00149"/>
    </source>
</evidence>
<dbReference type="OrthoDB" id="550558at2759"/>
<dbReference type="PANTHER" id="PTHR37844">
    <property type="entry name" value="SER/THR PROTEIN PHOSPHATASE SUPERFAMILY (AFU_ORTHOLOGUE AFUA_1G14840)"/>
    <property type="match status" value="1"/>
</dbReference>
<dbReference type="VEuPathDB" id="FungiDB:ASPVEDRAFT_45991"/>
<dbReference type="EMBL" id="KV878135">
    <property type="protein sequence ID" value="OJJ06639.1"/>
    <property type="molecule type" value="Genomic_DNA"/>
</dbReference>
<feature type="domain" description="Calcineurin-like phosphoesterase" evidence="1">
    <location>
        <begin position="21"/>
        <end position="248"/>
    </location>
</feature>
<dbReference type="AlphaFoldDB" id="A0A1L9PYM6"/>
<evidence type="ECO:0000313" key="3">
    <source>
        <dbReference type="Proteomes" id="UP000184073"/>
    </source>
</evidence>
<name>A0A1L9PYM6_ASPVE</name>
<dbReference type="Proteomes" id="UP000184073">
    <property type="component" value="Unassembled WGS sequence"/>
</dbReference>
<dbReference type="Gene3D" id="3.60.21.10">
    <property type="match status" value="1"/>
</dbReference>
<dbReference type="GO" id="GO:0016787">
    <property type="term" value="F:hydrolase activity"/>
    <property type="evidence" value="ECO:0007669"/>
    <property type="project" value="InterPro"/>
</dbReference>
<dbReference type="InterPro" id="IPR004843">
    <property type="entry name" value="Calcineurin-like_PHP"/>
</dbReference>